<organism evidence="7 8">
    <name type="scientific">Dactylosporangium matsuzakiense</name>
    <dbReference type="NCBI Taxonomy" id="53360"/>
    <lineage>
        <taxon>Bacteria</taxon>
        <taxon>Bacillati</taxon>
        <taxon>Actinomycetota</taxon>
        <taxon>Actinomycetes</taxon>
        <taxon>Micromonosporales</taxon>
        <taxon>Micromonosporaceae</taxon>
        <taxon>Dactylosporangium</taxon>
    </lineage>
</organism>
<dbReference type="SUPFAM" id="SSF46689">
    <property type="entry name" value="Homeodomain-like"/>
    <property type="match status" value="1"/>
</dbReference>
<feature type="domain" description="HTH tetR-type" evidence="6">
    <location>
        <begin position="8"/>
        <end position="68"/>
    </location>
</feature>
<dbReference type="AlphaFoldDB" id="A0A9W6KT79"/>
<dbReference type="PRINTS" id="PR00455">
    <property type="entry name" value="HTHTETR"/>
</dbReference>
<protein>
    <submittedName>
        <fullName evidence="7">TetR family transcriptional regulator</fullName>
    </submittedName>
</protein>
<evidence type="ECO:0000256" key="3">
    <source>
        <dbReference type="ARBA" id="ARBA00023125"/>
    </source>
</evidence>
<reference evidence="7" key="2">
    <citation type="submission" date="2023-01" db="EMBL/GenBank/DDBJ databases">
        <authorList>
            <person name="Sun Q."/>
            <person name="Evtushenko L."/>
        </authorList>
    </citation>
    <scope>NUCLEOTIDE SEQUENCE</scope>
    <source>
        <strain evidence="7">VKM Ac-1321</strain>
    </source>
</reference>
<dbReference type="PROSITE" id="PS50977">
    <property type="entry name" value="HTH_TETR_2"/>
    <property type="match status" value="1"/>
</dbReference>
<keyword evidence="4" id="KW-0804">Transcription</keyword>
<dbReference type="RefSeq" id="WP_261960589.1">
    <property type="nucleotide sequence ID" value="NZ_BAAAXA010000001.1"/>
</dbReference>
<dbReference type="PRINTS" id="PR00400">
    <property type="entry name" value="TETREPRESSOR"/>
</dbReference>
<name>A0A9W6KT79_9ACTN</name>
<gene>
    <name evidence="7" type="ORF">GCM10017581_085480</name>
</gene>
<accession>A0A9W6KT79</accession>
<keyword evidence="3 5" id="KW-0238">DNA-binding</keyword>
<dbReference type="GO" id="GO:0046677">
    <property type="term" value="P:response to antibiotic"/>
    <property type="evidence" value="ECO:0007669"/>
    <property type="project" value="InterPro"/>
</dbReference>
<evidence type="ECO:0000313" key="7">
    <source>
        <dbReference type="EMBL" id="GLL06798.1"/>
    </source>
</evidence>
<evidence type="ECO:0000256" key="1">
    <source>
        <dbReference type="ARBA" id="ARBA00022491"/>
    </source>
</evidence>
<dbReference type="GO" id="GO:0045892">
    <property type="term" value="P:negative regulation of DNA-templated transcription"/>
    <property type="evidence" value="ECO:0007669"/>
    <property type="project" value="InterPro"/>
</dbReference>
<evidence type="ECO:0000256" key="2">
    <source>
        <dbReference type="ARBA" id="ARBA00023015"/>
    </source>
</evidence>
<dbReference type="Pfam" id="PF00440">
    <property type="entry name" value="TetR_N"/>
    <property type="match status" value="1"/>
</dbReference>
<dbReference type="InterPro" id="IPR050109">
    <property type="entry name" value="HTH-type_TetR-like_transc_reg"/>
</dbReference>
<keyword evidence="1" id="KW-0678">Repressor</keyword>
<reference evidence="7" key="1">
    <citation type="journal article" date="2014" name="Int. J. Syst. Evol. Microbiol.">
        <title>Complete genome sequence of Corynebacterium casei LMG S-19264T (=DSM 44701T), isolated from a smear-ripened cheese.</title>
        <authorList>
            <consortium name="US DOE Joint Genome Institute (JGI-PGF)"/>
            <person name="Walter F."/>
            <person name="Albersmeier A."/>
            <person name="Kalinowski J."/>
            <person name="Ruckert C."/>
        </authorList>
    </citation>
    <scope>NUCLEOTIDE SEQUENCE</scope>
    <source>
        <strain evidence="7">VKM Ac-1321</strain>
    </source>
</reference>
<dbReference type="PROSITE" id="PS01081">
    <property type="entry name" value="HTH_TETR_1"/>
    <property type="match status" value="1"/>
</dbReference>
<evidence type="ECO:0000256" key="4">
    <source>
        <dbReference type="ARBA" id="ARBA00023163"/>
    </source>
</evidence>
<dbReference type="InterPro" id="IPR009057">
    <property type="entry name" value="Homeodomain-like_sf"/>
</dbReference>
<feature type="DNA-binding region" description="H-T-H motif" evidence="5">
    <location>
        <begin position="31"/>
        <end position="50"/>
    </location>
</feature>
<comment type="caution">
    <text evidence="7">The sequence shown here is derived from an EMBL/GenBank/DDBJ whole genome shotgun (WGS) entry which is preliminary data.</text>
</comment>
<keyword evidence="8" id="KW-1185">Reference proteome</keyword>
<dbReference type="PANTHER" id="PTHR30055">
    <property type="entry name" value="HTH-TYPE TRANSCRIPTIONAL REGULATOR RUTR"/>
    <property type="match status" value="1"/>
</dbReference>
<dbReference type="PANTHER" id="PTHR30055:SF151">
    <property type="entry name" value="TRANSCRIPTIONAL REGULATORY PROTEIN"/>
    <property type="match status" value="1"/>
</dbReference>
<dbReference type="InterPro" id="IPR023772">
    <property type="entry name" value="DNA-bd_HTH_TetR-type_CS"/>
</dbReference>
<evidence type="ECO:0000256" key="5">
    <source>
        <dbReference type="PROSITE-ProRule" id="PRU00335"/>
    </source>
</evidence>
<dbReference type="Proteomes" id="UP001143480">
    <property type="component" value="Unassembled WGS sequence"/>
</dbReference>
<dbReference type="Pfam" id="PF02909">
    <property type="entry name" value="TetR_C_1"/>
    <property type="match status" value="1"/>
</dbReference>
<evidence type="ECO:0000313" key="8">
    <source>
        <dbReference type="Proteomes" id="UP001143480"/>
    </source>
</evidence>
<dbReference type="SUPFAM" id="SSF48498">
    <property type="entry name" value="Tetracyclin repressor-like, C-terminal domain"/>
    <property type="match status" value="1"/>
</dbReference>
<keyword evidence="2" id="KW-0805">Transcription regulation</keyword>
<sequence>MVRPRTPLLNRDRIVEVATAIVDADGLDALSTRRLARELGVQAPSLYNHFATKEEIVDAVGDAIVAGVDLSMLGRDPWPSALRSWARAYRSAFRAHPNVVPFLARGPARRPASLRLADAVYGALVDAGWPPAHATRIGAAMRYFVAGSALGSFALGFVDDPSLYAADYPHLRDAHRLAGRHTQVDDGAFELGLDALIDGLERKFALLPGVGGGLLRDPVGDGAVDQAQDGVGEGVE</sequence>
<dbReference type="Gene3D" id="1.10.357.10">
    <property type="entry name" value="Tetracycline Repressor, domain 2"/>
    <property type="match status" value="1"/>
</dbReference>
<dbReference type="InterPro" id="IPR036271">
    <property type="entry name" value="Tet_transcr_reg_TetR-rel_C_sf"/>
</dbReference>
<dbReference type="InterPro" id="IPR001647">
    <property type="entry name" value="HTH_TetR"/>
</dbReference>
<evidence type="ECO:0000259" key="6">
    <source>
        <dbReference type="PROSITE" id="PS50977"/>
    </source>
</evidence>
<dbReference type="GO" id="GO:0003700">
    <property type="term" value="F:DNA-binding transcription factor activity"/>
    <property type="evidence" value="ECO:0007669"/>
    <property type="project" value="TreeGrafter"/>
</dbReference>
<proteinExistence type="predicted"/>
<dbReference type="InterPro" id="IPR003012">
    <property type="entry name" value="Tet_transcr_reg_TetR"/>
</dbReference>
<dbReference type="InterPro" id="IPR004111">
    <property type="entry name" value="Repressor_TetR_C"/>
</dbReference>
<dbReference type="GO" id="GO:0000976">
    <property type="term" value="F:transcription cis-regulatory region binding"/>
    <property type="evidence" value="ECO:0007669"/>
    <property type="project" value="TreeGrafter"/>
</dbReference>
<dbReference type="EMBL" id="BSFP01000078">
    <property type="protein sequence ID" value="GLL06798.1"/>
    <property type="molecule type" value="Genomic_DNA"/>
</dbReference>